<feature type="compositionally biased region" description="Basic and acidic residues" evidence="1">
    <location>
        <begin position="382"/>
        <end position="395"/>
    </location>
</feature>
<evidence type="ECO:0000313" key="4">
    <source>
        <dbReference type="Proteomes" id="UP000231098"/>
    </source>
</evidence>
<name>A0A2H0XAE9_UNCKA</name>
<feature type="compositionally biased region" description="Basic and acidic residues" evidence="1">
    <location>
        <begin position="403"/>
        <end position="429"/>
    </location>
</feature>
<protein>
    <recommendedName>
        <fullName evidence="5">Carboxypeptidase regulatory-like domain-containing protein</fullName>
    </recommendedName>
</protein>
<evidence type="ECO:0000256" key="1">
    <source>
        <dbReference type="SAM" id="MobiDB-lite"/>
    </source>
</evidence>
<keyword evidence="2" id="KW-0812">Transmembrane</keyword>
<reference evidence="4" key="1">
    <citation type="submission" date="2017-09" db="EMBL/GenBank/DDBJ databases">
        <title>Depth-based differentiation of microbial function through sediment-hosted aquifers and enrichment of novel symbionts in the deep terrestrial subsurface.</title>
        <authorList>
            <person name="Probst A.J."/>
            <person name="Ladd B."/>
            <person name="Jarett J.K."/>
            <person name="Geller-Mcgrath D.E."/>
            <person name="Sieber C.M.K."/>
            <person name="Emerson J.B."/>
            <person name="Anantharaman K."/>
            <person name="Thomas B.C."/>
            <person name="Malmstrom R."/>
            <person name="Stieglmeier M."/>
            <person name="Klingl A."/>
            <person name="Woyke T."/>
            <person name="Ryan C.M."/>
            <person name="Banfield J.F."/>
        </authorList>
    </citation>
    <scope>NUCLEOTIDE SEQUENCE [LARGE SCALE GENOMIC DNA]</scope>
</reference>
<organism evidence="3 4">
    <name type="scientific">candidate division WWE3 bacterium CG08_land_8_20_14_0_20_41_15</name>
    <dbReference type="NCBI Taxonomy" id="1975086"/>
    <lineage>
        <taxon>Bacteria</taxon>
        <taxon>Katanobacteria</taxon>
    </lineage>
</organism>
<dbReference type="SUPFAM" id="SSF49464">
    <property type="entry name" value="Carboxypeptidase regulatory domain-like"/>
    <property type="match status" value="1"/>
</dbReference>
<sequence>MPNQEQRLQHPIPQNIMSVEFKLFGDLTIKQFIYLLFGGALVFIGISSKLPFYLRGLLIFTGGLGGLSFAFLPLNDRGMDEWIISFFKAVFSPTQRVWQKEPEVPRIFMSDYANFIKNEVITLTPTKSRKSMQEYISGIKSGNEDLDAKEIEFLKNLQFDVNPPQNVVPTAKETKYVEEEPIPKDFEEFPVVADRGEAINAVRFVKKARPFRKLFEAPKDKGEITLPKRREEAPKVAETSRVDASVTANELRNLVDKIKGTPKKKVEVVAPPVNEMKTVSAPEKIEKPVLKTVNVMTAKNEEEDKVKGELEKLRKEKTILEGRLSSMEQEMRLKKAEPEKGMKMEEEGKKREENLKKLLDKEEEARKLAEKNLEMQKTLENLSKEMENMKKEKNQGESSLKSQMEKLQERLTSVGKEKTEAEKEVEENRNQLLSLKKLQQPSGNALEPEKTTESKPQKTLPSLSQGAPNVINGIVKSRKGKLLEGALVIVKDEKDEPVRALKSNTLGQFAIATPVPNGKYRIYVTYEGESFDIIEVVVNGQELEAMEVSGNP</sequence>
<gene>
    <name evidence="3" type="ORF">COT51_00375</name>
</gene>
<dbReference type="Proteomes" id="UP000231098">
    <property type="component" value="Unassembled WGS sequence"/>
</dbReference>
<keyword evidence="2" id="KW-0472">Membrane</keyword>
<feature type="region of interest" description="Disordered" evidence="1">
    <location>
        <begin position="333"/>
        <end position="466"/>
    </location>
</feature>
<evidence type="ECO:0008006" key="5">
    <source>
        <dbReference type="Google" id="ProtNLM"/>
    </source>
</evidence>
<dbReference type="InterPro" id="IPR008969">
    <property type="entry name" value="CarboxyPept-like_regulatory"/>
</dbReference>
<proteinExistence type="predicted"/>
<feature type="compositionally biased region" description="Basic and acidic residues" evidence="1">
    <location>
        <begin position="333"/>
        <end position="374"/>
    </location>
</feature>
<keyword evidence="2" id="KW-1133">Transmembrane helix</keyword>
<comment type="caution">
    <text evidence="3">The sequence shown here is derived from an EMBL/GenBank/DDBJ whole genome shotgun (WGS) entry which is preliminary data.</text>
</comment>
<dbReference type="EMBL" id="PEYV01000006">
    <property type="protein sequence ID" value="PIS21886.1"/>
    <property type="molecule type" value="Genomic_DNA"/>
</dbReference>
<evidence type="ECO:0000256" key="2">
    <source>
        <dbReference type="SAM" id="Phobius"/>
    </source>
</evidence>
<feature type="compositionally biased region" description="Basic and acidic residues" evidence="1">
    <location>
        <begin position="447"/>
        <end position="456"/>
    </location>
</feature>
<accession>A0A2H0XAE9</accession>
<feature type="compositionally biased region" description="Polar residues" evidence="1">
    <location>
        <begin position="457"/>
        <end position="466"/>
    </location>
</feature>
<dbReference type="Gene3D" id="2.60.40.1120">
    <property type="entry name" value="Carboxypeptidase-like, regulatory domain"/>
    <property type="match status" value="1"/>
</dbReference>
<evidence type="ECO:0000313" key="3">
    <source>
        <dbReference type="EMBL" id="PIS21886.1"/>
    </source>
</evidence>
<feature type="compositionally biased region" description="Low complexity" evidence="1">
    <location>
        <begin position="431"/>
        <end position="440"/>
    </location>
</feature>
<dbReference type="AlphaFoldDB" id="A0A2H0XAE9"/>
<feature type="transmembrane region" description="Helical" evidence="2">
    <location>
        <begin position="27"/>
        <end position="46"/>
    </location>
</feature>